<dbReference type="EC" id="2.4.1.-" evidence="4"/>
<protein>
    <recommendedName>
        <fullName evidence="4">Glycosyltransferase</fullName>
        <ecNumber evidence="4">2.4.1.-</ecNumber>
    </recommendedName>
</protein>
<accession>A0A2I0B9R9</accession>
<sequence length="498" mass="55044">MTIELPAINGFNRPHFVLIPLMAAGHTIPMIDMACLLAGHGAAVTLITTPLNAARVKATADSIHMSGDPINIVALTFPAAEFGLPEGCENLDAVPTLDLIPNFFHACAALREPLVVHLRQVPTSPSCIIADSFHPWAHDLAVEFGVPRFMFNGFCSFSLLCRYVIYHEKILERIKEDEEQFIIPGLLHRVEISKDQCPKSIGGTVMVDFRDKMMAAEALADGVVINSFDELEPEYVAAFGKATGKTVMTIGPMLLCNEEDAAKTGRGNQSAIDEERCLSWLDGRRPGSVVYVSFGSLAKTPPEQVMEIGLGLEASNQAFVWVIKAGERSPEVEEWIERERFEERTKERGLLIRGWAPQRLILGHPAVGGFVTHCGWNSTLEGVTAGVPMATWPHFAEQFLNERLVVEILKIGVSVGVKKATMFVKDGRKDGAEPAAVRREEVERAVRRLMEEDGEGKEVRERARVMGEKARKAMKEGGSSHLNLNRLVRFARERERAQ</sequence>
<dbReference type="EMBL" id="KZ451903">
    <property type="protein sequence ID" value="PKA64548.1"/>
    <property type="molecule type" value="Genomic_DNA"/>
</dbReference>
<dbReference type="PROSITE" id="PS00375">
    <property type="entry name" value="UDPGT"/>
    <property type="match status" value="1"/>
</dbReference>
<evidence type="ECO:0000256" key="1">
    <source>
        <dbReference type="ARBA" id="ARBA00009995"/>
    </source>
</evidence>
<evidence type="ECO:0000256" key="2">
    <source>
        <dbReference type="ARBA" id="ARBA00022679"/>
    </source>
</evidence>
<dbReference type="Pfam" id="PF00201">
    <property type="entry name" value="UDPGT"/>
    <property type="match status" value="1"/>
</dbReference>
<feature type="domain" description="Glycosyltransferase N-terminal" evidence="5">
    <location>
        <begin position="17"/>
        <end position="253"/>
    </location>
</feature>
<dbReference type="FunFam" id="3.40.50.2000:FF:000047">
    <property type="entry name" value="Glycosyltransferase"/>
    <property type="match status" value="1"/>
</dbReference>
<dbReference type="CDD" id="cd03784">
    <property type="entry name" value="GT1_Gtf-like"/>
    <property type="match status" value="1"/>
</dbReference>
<keyword evidence="2 3" id="KW-0808">Transferase</keyword>
<evidence type="ECO:0000256" key="4">
    <source>
        <dbReference type="RuleBase" id="RU362057"/>
    </source>
</evidence>
<reference evidence="6 7" key="1">
    <citation type="journal article" date="2017" name="Nature">
        <title>The Apostasia genome and the evolution of orchids.</title>
        <authorList>
            <person name="Zhang G.Q."/>
            <person name="Liu K.W."/>
            <person name="Li Z."/>
            <person name="Lohaus R."/>
            <person name="Hsiao Y.Y."/>
            <person name="Niu S.C."/>
            <person name="Wang J.Y."/>
            <person name="Lin Y.C."/>
            <person name="Xu Q."/>
            <person name="Chen L.J."/>
            <person name="Yoshida K."/>
            <person name="Fujiwara S."/>
            <person name="Wang Z.W."/>
            <person name="Zhang Y.Q."/>
            <person name="Mitsuda N."/>
            <person name="Wang M."/>
            <person name="Liu G.H."/>
            <person name="Pecoraro L."/>
            <person name="Huang H.X."/>
            <person name="Xiao X.J."/>
            <person name="Lin M."/>
            <person name="Wu X.Y."/>
            <person name="Wu W.L."/>
            <person name="Chen Y.Y."/>
            <person name="Chang S.B."/>
            <person name="Sakamoto S."/>
            <person name="Ohme-Takagi M."/>
            <person name="Yagi M."/>
            <person name="Zeng S.J."/>
            <person name="Shen C.Y."/>
            <person name="Yeh C.M."/>
            <person name="Luo Y.B."/>
            <person name="Tsai W.C."/>
            <person name="Van de Peer Y."/>
            <person name="Liu Z.J."/>
        </authorList>
    </citation>
    <scope>NUCLEOTIDE SEQUENCE [LARGE SCALE GENOMIC DNA]</scope>
    <source>
        <strain evidence="7">cv. Shenzhen</strain>
        <tissue evidence="6">Stem</tissue>
    </source>
</reference>
<dbReference type="PANTHER" id="PTHR48047">
    <property type="entry name" value="GLYCOSYLTRANSFERASE"/>
    <property type="match status" value="1"/>
</dbReference>
<evidence type="ECO:0000256" key="3">
    <source>
        <dbReference type="RuleBase" id="RU003718"/>
    </source>
</evidence>
<dbReference type="AlphaFoldDB" id="A0A2I0B9R9"/>
<dbReference type="SUPFAM" id="SSF53756">
    <property type="entry name" value="UDP-Glycosyltransferase/glycogen phosphorylase"/>
    <property type="match status" value="1"/>
</dbReference>
<dbReference type="OrthoDB" id="5835829at2759"/>
<evidence type="ECO:0000313" key="7">
    <source>
        <dbReference type="Proteomes" id="UP000236161"/>
    </source>
</evidence>
<keyword evidence="3 6" id="KW-0328">Glycosyltransferase</keyword>
<dbReference type="Proteomes" id="UP000236161">
    <property type="component" value="Unassembled WGS sequence"/>
</dbReference>
<organism evidence="6 7">
    <name type="scientific">Apostasia shenzhenica</name>
    <dbReference type="NCBI Taxonomy" id="1088818"/>
    <lineage>
        <taxon>Eukaryota</taxon>
        <taxon>Viridiplantae</taxon>
        <taxon>Streptophyta</taxon>
        <taxon>Embryophyta</taxon>
        <taxon>Tracheophyta</taxon>
        <taxon>Spermatophyta</taxon>
        <taxon>Magnoliopsida</taxon>
        <taxon>Liliopsida</taxon>
        <taxon>Asparagales</taxon>
        <taxon>Orchidaceae</taxon>
        <taxon>Apostasioideae</taxon>
        <taxon>Apostasia</taxon>
    </lineage>
</organism>
<dbReference type="Gene3D" id="3.40.50.2000">
    <property type="entry name" value="Glycogen Phosphorylase B"/>
    <property type="match status" value="2"/>
</dbReference>
<proteinExistence type="inferred from homology"/>
<dbReference type="GO" id="GO:0035251">
    <property type="term" value="F:UDP-glucosyltransferase activity"/>
    <property type="evidence" value="ECO:0007669"/>
    <property type="project" value="TreeGrafter"/>
</dbReference>
<dbReference type="PANTHER" id="PTHR48047:SF182">
    <property type="entry name" value="GLYCOSYLTRANSFERASE"/>
    <property type="match status" value="1"/>
</dbReference>
<dbReference type="InterPro" id="IPR002213">
    <property type="entry name" value="UDP_glucos_trans"/>
</dbReference>
<gene>
    <name evidence="6" type="primary">UGT73C4</name>
    <name evidence="6" type="ORF">AXF42_Ash007293</name>
</gene>
<evidence type="ECO:0000259" key="5">
    <source>
        <dbReference type="Pfam" id="PF26168"/>
    </source>
</evidence>
<comment type="similarity">
    <text evidence="1 3">Belongs to the UDP-glycosyltransferase family.</text>
</comment>
<keyword evidence="7" id="KW-1185">Reference proteome</keyword>
<dbReference type="InterPro" id="IPR035595">
    <property type="entry name" value="UDP_glycos_trans_CS"/>
</dbReference>
<dbReference type="STRING" id="1088818.A0A2I0B9R9"/>
<evidence type="ECO:0000313" key="6">
    <source>
        <dbReference type="EMBL" id="PKA64548.1"/>
    </source>
</evidence>
<dbReference type="InterPro" id="IPR058980">
    <property type="entry name" value="Glyco_transf_N"/>
</dbReference>
<name>A0A2I0B9R9_9ASPA</name>
<dbReference type="Pfam" id="PF26168">
    <property type="entry name" value="Glyco_transf_N"/>
    <property type="match status" value="1"/>
</dbReference>